<comment type="function">
    <text evidence="10">Component of the PEX13-PEX14 docking complex, a translocon channel that specifically mediates the import of peroxisomal cargo proteins bound to PEX5 receptor. The PEX13-PEX14 docking complex forms a large import pore which can be opened to a diameter of about 9 nm. Mechanistically, PEX5 receptor along with cargo proteins associates with the PEX14 subunit of the PEX13-PEX14 docking complex in the cytosol, leading to the insertion of the receptor into the organelle membrane with the concomitant translocation of the cargo into the peroxisome matrix.</text>
</comment>
<evidence type="ECO:0000256" key="4">
    <source>
        <dbReference type="ARBA" id="ARBA00023010"/>
    </source>
</evidence>
<dbReference type="GO" id="GO:0005102">
    <property type="term" value="F:signaling receptor binding"/>
    <property type="evidence" value="ECO:0007669"/>
    <property type="project" value="TreeGrafter"/>
</dbReference>
<accession>A0A7M7KMI0</accession>
<dbReference type="AlphaFoldDB" id="A0A7M7KMI0"/>
<evidence type="ECO:0000313" key="14">
    <source>
        <dbReference type="Proteomes" id="UP000594260"/>
    </source>
</evidence>
<evidence type="ECO:0000256" key="1">
    <source>
        <dbReference type="ARBA" id="ARBA00005443"/>
    </source>
</evidence>
<feature type="domain" description="Peroxisome membrane anchor protein Pex14p N-terminal" evidence="12">
    <location>
        <begin position="9"/>
        <end position="53"/>
    </location>
</feature>
<evidence type="ECO:0000256" key="9">
    <source>
        <dbReference type="ARBA" id="ARBA00046271"/>
    </source>
</evidence>
<dbReference type="Proteomes" id="UP000594260">
    <property type="component" value="Unplaced"/>
</dbReference>
<dbReference type="EnsemblMetazoa" id="XM_022812377">
    <property type="protein sequence ID" value="XP_022668112"/>
    <property type="gene ID" value="LOC111253243"/>
</dbReference>
<dbReference type="InterPro" id="IPR036388">
    <property type="entry name" value="WH-like_DNA-bd_sf"/>
</dbReference>
<reference evidence="13" key="1">
    <citation type="submission" date="2021-01" db="UniProtKB">
        <authorList>
            <consortium name="EnsemblMetazoa"/>
        </authorList>
    </citation>
    <scope>IDENTIFICATION</scope>
</reference>
<dbReference type="RefSeq" id="XP_022668112.1">
    <property type="nucleotide sequence ID" value="XM_022812377.1"/>
</dbReference>
<keyword evidence="5 10" id="KW-0472">Membrane</keyword>
<dbReference type="GeneID" id="111253243"/>
<name>A0A7M7KMI0_VARDE</name>
<evidence type="ECO:0000256" key="2">
    <source>
        <dbReference type="ARBA" id="ARBA00022448"/>
    </source>
</evidence>
<dbReference type="PANTHER" id="PTHR23058">
    <property type="entry name" value="PEROXISOMAL MEMBRANE PROTEIN PEX14"/>
    <property type="match status" value="1"/>
</dbReference>
<organism evidence="13 14">
    <name type="scientific">Varroa destructor</name>
    <name type="common">Honeybee mite</name>
    <dbReference type="NCBI Taxonomy" id="109461"/>
    <lineage>
        <taxon>Eukaryota</taxon>
        <taxon>Metazoa</taxon>
        <taxon>Ecdysozoa</taxon>
        <taxon>Arthropoda</taxon>
        <taxon>Chelicerata</taxon>
        <taxon>Arachnida</taxon>
        <taxon>Acari</taxon>
        <taxon>Parasitiformes</taxon>
        <taxon>Mesostigmata</taxon>
        <taxon>Gamasina</taxon>
        <taxon>Dermanyssoidea</taxon>
        <taxon>Varroidae</taxon>
        <taxon>Varroa</taxon>
    </lineage>
</organism>
<keyword evidence="2 10" id="KW-0813">Transport</keyword>
<dbReference type="Pfam" id="PF04695">
    <property type="entry name" value="Pex14_N"/>
    <property type="match status" value="1"/>
</dbReference>
<proteinExistence type="inferred from homology"/>
<evidence type="ECO:0000256" key="6">
    <source>
        <dbReference type="ARBA" id="ARBA00023140"/>
    </source>
</evidence>
<dbReference type="OMA" id="NLERNIM"/>
<sequence length="283" mass="31334">MRRPTGEPREDVVNTATAFLMNPRVQQSSVEKKHAFLVKKGLTPVEIEMAIARSLRAQQIPLESAAVPRSWLDTVGSTVMGVAVIGSAAYGLYWAFKTYIEPHLADSHPSSLERSVSELADAVRKLGEERRNAEFHADKKNARLYQLMIDLRQDVTSLKGVLVARSQFPVPPVTASIPSWQRTHTSSNGTGIRIVKSQVANGPSTTAMEPAMQKPVNGTINGETTEEDTNNKTNTMLQEPSMGCTNVGEHQEIVDQNDHHQQQEQLNLDEPVKFKDRKVDLEA</sequence>
<evidence type="ECO:0000256" key="7">
    <source>
        <dbReference type="ARBA" id="ARBA00029502"/>
    </source>
</evidence>
<dbReference type="GO" id="GO:0016560">
    <property type="term" value="P:protein import into peroxisome matrix, docking"/>
    <property type="evidence" value="ECO:0007669"/>
    <property type="project" value="UniProtKB-UniRule"/>
</dbReference>
<dbReference type="InterPro" id="IPR025655">
    <property type="entry name" value="PEX14"/>
</dbReference>
<protein>
    <recommendedName>
        <fullName evidence="7 10">Peroxisomal membrane protein PEX14</fullName>
    </recommendedName>
    <alternativeName>
        <fullName evidence="8 10">Peroxin-14</fullName>
    </alternativeName>
</protein>
<keyword evidence="4" id="KW-0811">Translocation</keyword>
<evidence type="ECO:0000256" key="5">
    <source>
        <dbReference type="ARBA" id="ARBA00023136"/>
    </source>
</evidence>
<dbReference type="Gene3D" id="1.10.10.10">
    <property type="entry name" value="Winged helix-like DNA-binding domain superfamily/Winged helix DNA-binding domain"/>
    <property type="match status" value="1"/>
</dbReference>
<keyword evidence="3 10" id="KW-0653">Protein transport</keyword>
<keyword evidence="6 10" id="KW-0576">Peroxisome</keyword>
<evidence type="ECO:0000256" key="10">
    <source>
        <dbReference type="RuleBase" id="RU367032"/>
    </source>
</evidence>
<comment type="similarity">
    <text evidence="1 10">Belongs to the peroxin-14 family.</text>
</comment>
<dbReference type="GO" id="GO:0005778">
    <property type="term" value="C:peroxisomal membrane"/>
    <property type="evidence" value="ECO:0007669"/>
    <property type="project" value="UniProtKB-SubCell"/>
</dbReference>
<evidence type="ECO:0000256" key="11">
    <source>
        <dbReference type="SAM" id="MobiDB-lite"/>
    </source>
</evidence>
<dbReference type="GO" id="GO:1990429">
    <property type="term" value="C:peroxisomal importomer complex"/>
    <property type="evidence" value="ECO:0007669"/>
    <property type="project" value="TreeGrafter"/>
</dbReference>
<evidence type="ECO:0000259" key="12">
    <source>
        <dbReference type="Pfam" id="PF04695"/>
    </source>
</evidence>
<comment type="subcellular location">
    <subcellularLocation>
        <location evidence="9 10">Peroxisome membrane</location>
    </subcellularLocation>
</comment>
<dbReference type="CTD" id="5195"/>
<dbReference type="InterPro" id="IPR006785">
    <property type="entry name" value="Pex14_N"/>
</dbReference>
<evidence type="ECO:0000256" key="3">
    <source>
        <dbReference type="ARBA" id="ARBA00022927"/>
    </source>
</evidence>
<evidence type="ECO:0000256" key="8">
    <source>
        <dbReference type="ARBA" id="ARBA00029691"/>
    </source>
</evidence>
<feature type="region of interest" description="Disordered" evidence="11">
    <location>
        <begin position="204"/>
        <end position="233"/>
    </location>
</feature>
<keyword evidence="14" id="KW-1185">Reference proteome</keyword>
<dbReference type="PANTHER" id="PTHR23058:SF0">
    <property type="entry name" value="PEROXISOMAL MEMBRANE PROTEIN PEX14"/>
    <property type="match status" value="1"/>
</dbReference>
<evidence type="ECO:0000313" key="13">
    <source>
        <dbReference type="EnsemblMetazoa" id="XP_022668112"/>
    </source>
</evidence>